<feature type="transmembrane region" description="Helical" evidence="1">
    <location>
        <begin position="678"/>
        <end position="697"/>
    </location>
</feature>
<dbReference type="SUPFAM" id="SSF82714">
    <property type="entry name" value="Multidrug efflux transporter AcrB TolC docking domain, DN and DC subdomains"/>
    <property type="match status" value="2"/>
</dbReference>
<evidence type="ECO:0000313" key="3">
    <source>
        <dbReference type="Proteomes" id="UP000249739"/>
    </source>
</evidence>
<feature type="non-terminal residue" evidence="2">
    <location>
        <position position="1"/>
    </location>
</feature>
<feature type="transmembrane region" description="Helical" evidence="1">
    <location>
        <begin position="258"/>
        <end position="278"/>
    </location>
</feature>
<feature type="transmembrane region" description="Helical" evidence="1">
    <location>
        <begin position="191"/>
        <end position="212"/>
    </location>
</feature>
<dbReference type="InterPro" id="IPR001036">
    <property type="entry name" value="Acrflvin-R"/>
</dbReference>
<dbReference type="GO" id="GO:0005886">
    <property type="term" value="C:plasma membrane"/>
    <property type="evidence" value="ECO:0007669"/>
    <property type="project" value="TreeGrafter"/>
</dbReference>
<keyword evidence="1" id="KW-1133">Transmembrane helix</keyword>
<dbReference type="PANTHER" id="PTHR32063:SF77">
    <property type="entry name" value="ACR FAMILY TRANSPORT PROTEIN"/>
    <property type="match status" value="1"/>
</dbReference>
<dbReference type="InterPro" id="IPR027463">
    <property type="entry name" value="AcrB_DN_DC_subdom"/>
</dbReference>
<feature type="transmembrane region" description="Helical" evidence="1">
    <location>
        <begin position="730"/>
        <end position="756"/>
    </location>
</feature>
<feature type="transmembrane region" description="Helical" evidence="1">
    <location>
        <begin position="218"/>
        <end position="238"/>
    </location>
</feature>
<feature type="transmembrane region" description="Helical" evidence="1">
    <location>
        <begin position="167"/>
        <end position="184"/>
    </location>
</feature>
<dbReference type="Proteomes" id="UP000249739">
    <property type="component" value="Unassembled WGS sequence"/>
</dbReference>
<dbReference type="PRINTS" id="PR00702">
    <property type="entry name" value="ACRIFLAVINRP"/>
</dbReference>
<feature type="transmembrane region" description="Helical" evidence="1">
    <location>
        <begin position="808"/>
        <end position="827"/>
    </location>
</feature>
<keyword evidence="1" id="KW-0812">Transmembrane</keyword>
<proteinExistence type="predicted"/>
<evidence type="ECO:0000313" key="2">
    <source>
        <dbReference type="EMBL" id="PZP53099.1"/>
    </source>
</evidence>
<dbReference type="SUPFAM" id="SSF82693">
    <property type="entry name" value="Multidrug efflux transporter AcrB pore domain, PN1, PN2, PC1 and PC2 subdomains"/>
    <property type="match status" value="1"/>
</dbReference>
<dbReference type="GO" id="GO:0042910">
    <property type="term" value="F:xenobiotic transmembrane transporter activity"/>
    <property type="evidence" value="ECO:0007669"/>
    <property type="project" value="TreeGrafter"/>
</dbReference>
<feature type="transmembrane region" description="Helical" evidence="1">
    <location>
        <begin position="353"/>
        <end position="370"/>
    </location>
</feature>
<feature type="transmembrane region" description="Helical" evidence="1">
    <location>
        <begin position="704"/>
        <end position="724"/>
    </location>
</feature>
<dbReference type="Gene3D" id="1.20.1640.10">
    <property type="entry name" value="Multidrug efflux transporter AcrB transmembrane domain"/>
    <property type="match status" value="2"/>
</dbReference>
<reference evidence="2 3" key="1">
    <citation type="submission" date="2017-08" db="EMBL/GenBank/DDBJ databases">
        <title>Infants hospitalized years apart are colonized by the same room-sourced microbial strains.</title>
        <authorList>
            <person name="Brooks B."/>
            <person name="Olm M.R."/>
            <person name="Firek B.A."/>
            <person name="Baker R."/>
            <person name="Thomas B.C."/>
            <person name="Morowitz M.J."/>
            <person name="Banfield J.F."/>
        </authorList>
    </citation>
    <scope>NUCLEOTIDE SEQUENCE [LARGE SCALE GENOMIC DNA]</scope>
    <source>
        <strain evidence="2">S2_006_000_R2_64</strain>
    </source>
</reference>
<feature type="non-terminal residue" evidence="2">
    <location>
        <position position="829"/>
    </location>
</feature>
<feature type="transmembrane region" description="Helical" evidence="1">
    <location>
        <begin position="777"/>
        <end position="796"/>
    </location>
</feature>
<dbReference type="SUPFAM" id="SSF82866">
    <property type="entry name" value="Multidrug efflux transporter AcrB transmembrane domain"/>
    <property type="match status" value="2"/>
</dbReference>
<dbReference type="AlphaFoldDB" id="A0A2W5HH57"/>
<name>A0A2W5HH57_9BACT</name>
<protein>
    <submittedName>
        <fullName evidence="2">RND transporter</fullName>
    </submittedName>
</protein>
<dbReference type="Pfam" id="PF00873">
    <property type="entry name" value="ACR_tran"/>
    <property type="match status" value="1"/>
</dbReference>
<dbReference type="Gene3D" id="3.30.70.1440">
    <property type="entry name" value="Multidrug efflux transporter AcrB pore domain"/>
    <property type="match status" value="1"/>
</dbReference>
<dbReference type="Gene3D" id="3.30.70.1430">
    <property type="entry name" value="Multidrug efflux transporter AcrB pore domain"/>
    <property type="match status" value="1"/>
</dbReference>
<feature type="transmembrane region" description="Helical" evidence="1">
    <location>
        <begin position="298"/>
        <end position="321"/>
    </location>
</feature>
<organism evidence="2 3">
    <name type="scientific">Micavibrio aeruginosavorus</name>
    <dbReference type="NCBI Taxonomy" id="349221"/>
    <lineage>
        <taxon>Bacteria</taxon>
        <taxon>Pseudomonadati</taxon>
        <taxon>Bdellovibrionota</taxon>
        <taxon>Bdellovibrionia</taxon>
        <taxon>Bdellovibrionales</taxon>
        <taxon>Pseudobdellovibrionaceae</taxon>
        <taxon>Micavibrio</taxon>
    </lineage>
</organism>
<comment type="caution">
    <text evidence="2">The sequence shown here is derived from an EMBL/GenBank/DDBJ whole genome shotgun (WGS) entry which is preliminary data.</text>
</comment>
<dbReference type="Gene3D" id="3.30.70.1320">
    <property type="entry name" value="Multidrug efflux transporter AcrB pore domain like"/>
    <property type="match status" value="1"/>
</dbReference>
<accession>A0A2W5HH57</accession>
<sequence>VKGVGKFERIGGVSREVRIMVDPAKMAALGVSATEISRALKQVQMESSGGRTQIGNGEQSIRTVATVSQAAELASMPIALLDGRTIHLDQVATISDSVSERSQQALLDGKSTIGFRFYRAKGYDETDITKNVRATIETLKEAHPDLTITQVNSSVDYTLQQYEGSMHMLYEGAILAVIVVWFFLKDWRATVISAVALPLSIIPTFAAMHWLGFSLNTLTLLALAVVVGILVDDAIVEVENIVRHKQMGKPVRQAAEEAVTEIATAVMATTLTLVVVFMPTSLMSGVSGLVFREFGWTIVISVLVSLLVARLITPVMAVYFLSGSHESEKPDGPIMQRYLGAVNWCLAHHKTTILAAIAFFAMSIFLMTTLETGFIPASDRGYTTVSLELPPGSSLEQTVATAETARLALKDIEGVAHVFTAIGTAQAAGAGATQAGEVRKGALTIAFAPRGERRSQKAIEQDIRAHLIDVPGARFTLSSGGPGEKMTILLSSDNADALKATAQNLAQQLRAVPYLSNINTTASLDRPEIVVRPDRARAAEMGVTSQTIGDTVRVATAGDFDAQLSKMNLDNRQVYIRVRLADAARQDIETLANLRVPTRNGSTSLSTIATLSTSTGPSQIDRYDRHRYVSVNADLGGASLGTALEDAKALPAIASMPSSVKLIEGGDGEIMEELFSGFGKAILTGVLCVFCVLVLLFKDFFQPVTILSALPLSIGGAVIALLVSGGQLGLPALIGIVMLMGIVTKNSILLVEYAIMMMRDQEMSLHDAMIDACHKRARPIVMTTIAMIAGMIPIALGFGGDASFRQPMAIAVIGGLITSTALSLLVVPV</sequence>
<keyword evidence="1" id="KW-0472">Membrane</keyword>
<gene>
    <name evidence="2" type="ORF">DI586_11395</name>
</gene>
<dbReference type="EMBL" id="QFOT01000198">
    <property type="protein sequence ID" value="PZP53099.1"/>
    <property type="molecule type" value="Genomic_DNA"/>
</dbReference>
<evidence type="ECO:0000256" key="1">
    <source>
        <dbReference type="SAM" id="Phobius"/>
    </source>
</evidence>
<dbReference type="Gene3D" id="3.30.2090.10">
    <property type="entry name" value="Multidrug efflux transporter AcrB TolC docking domain, DN and DC subdomains"/>
    <property type="match status" value="2"/>
</dbReference>
<dbReference type="PANTHER" id="PTHR32063">
    <property type="match status" value="1"/>
</dbReference>